<dbReference type="KEGG" id="haa:A5892_00325"/>
<dbReference type="InterPro" id="IPR008990">
    <property type="entry name" value="Elect_transpt_acc-like_dom_sf"/>
</dbReference>
<evidence type="ECO:0000256" key="4">
    <source>
        <dbReference type="ARBA" id="ARBA00044877"/>
    </source>
</evidence>
<dbReference type="InterPro" id="IPR049054">
    <property type="entry name" value="CN_hydtase_beta-like_N"/>
</dbReference>
<evidence type="ECO:0000256" key="3">
    <source>
        <dbReference type="ARBA" id="ARBA00023239"/>
    </source>
</evidence>
<dbReference type="InterPro" id="IPR042262">
    <property type="entry name" value="CN_hydtase_beta_C"/>
</dbReference>
<comment type="function">
    <text evidence="1 5">NHase catalyzes the hydration of various nitrile compounds to the corresponding amides.</text>
</comment>
<dbReference type="RefSeq" id="WP_064121096.1">
    <property type="nucleotide sequence ID" value="NZ_CP015243.1"/>
</dbReference>
<dbReference type="NCBIfam" id="TIGR03888">
    <property type="entry name" value="nitrile_beta"/>
    <property type="match status" value="1"/>
</dbReference>
<dbReference type="SUPFAM" id="SSF50090">
    <property type="entry name" value="Electron transport accessory proteins"/>
    <property type="match status" value="1"/>
</dbReference>
<dbReference type="Gene3D" id="1.10.472.20">
    <property type="entry name" value="Nitrile hydratase, beta subunit"/>
    <property type="match status" value="1"/>
</dbReference>
<dbReference type="STRING" id="376489.A5892_00325"/>
<dbReference type="GO" id="GO:0018822">
    <property type="term" value="F:nitrile hydratase activity"/>
    <property type="evidence" value="ECO:0007669"/>
    <property type="project" value="UniProtKB-EC"/>
</dbReference>
<dbReference type="InterPro" id="IPR003168">
    <property type="entry name" value="Nitrile_hydratase_bsu"/>
</dbReference>
<evidence type="ECO:0000259" key="7">
    <source>
        <dbReference type="Pfam" id="PF21006"/>
    </source>
</evidence>
<dbReference type="GO" id="GO:0046914">
    <property type="term" value="F:transition metal ion binding"/>
    <property type="evidence" value="ECO:0007669"/>
    <property type="project" value="InterPro"/>
</dbReference>
<evidence type="ECO:0000313" key="9">
    <source>
        <dbReference type="Proteomes" id="UP000077875"/>
    </source>
</evidence>
<keyword evidence="9" id="KW-1185">Reference proteome</keyword>
<dbReference type="PIRSF" id="PIRSF001427">
    <property type="entry name" value="NHase_beta"/>
    <property type="match status" value="1"/>
</dbReference>
<keyword evidence="3 5" id="KW-0456">Lyase</keyword>
<comment type="catalytic activity">
    <reaction evidence="4 5">
        <text>an aliphatic primary amide = an aliphatic nitrile + H2O</text>
        <dbReference type="Rhea" id="RHEA:12673"/>
        <dbReference type="ChEBI" id="CHEBI:15377"/>
        <dbReference type="ChEBI" id="CHEBI:65285"/>
        <dbReference type="ChEBI" id="CHEBI:80291"/>
        <dbReference type="EC" id="4.2.1.84"/>
    </reaction>
</comment>
<dbReference type="AlphaFoldDB" id="A0A172YA66"/>
<reference evidence="8 9" key="1">
    <citation type="submission" date="2016-04" db="EMBL/GenBank/DDBJ databases">
        <title>Complete Genome Sequence of Halotalea alkalilenta IHB B 13600.</title>
        <authorList>
            <person name="Swarnkar M.K."/>
            <person name="Sharma A."/>
            <person name="Kaushal K."/>
            <person name="Soni R."/>
            <person name="Rana S."/>
            <person name="Singh A.K."/>
            <person name="Gulati A."/>
        </authorList>
    </citation>
    <scope>NUCLEOTIDE SEQUENCE [LARGE SCALE GENOMIC DNA]</scope>
    <source>
        <strain evidence="8 9">IHB B 13600</strain>
    </source>
</reference>
<dbReference type="Gene3D" id="2.30.30.50">
    <property type="match status" value="1"/>
</dbReference>
<dbReference type="EMBL" id="CP015243">
    <property type="protein sequence ID" value="ANF56104.1"/>
    <property type="molecule type" value="Genomic_DNA"/>
</dbReference>
<dbReference type="Proteomes" id="UP000077875">
    <property type="component" value="Chromosome"/>
</dbReference>
<dbReference type="InterPro" id="IPR024690">
    <property type="entry name" value="CN_hydtase_beta_dom_C"/>
</dbReference>
<dbReference type="Pfam" id="PF21006">
    <property type="entry name" value="NHase_beta_N"/>
    <property type="match status" value="1"/>
</dbReference>
<gene>
    <name evidence="8" type="ORF">A5892_00325</name>
</gene>
<feature type="domain" description="Nitrile hydratase beta subunit" evidence="6">
    <location>
        <begin position="123"/>
        <end position="215"/>
    </location>
</feature>
<dbReference type="Pfam" id="PF02211">
    <property type="entry name" value="NHase_beta_C"/>
    <property type="match status" value="1"/>
</dbReference>
<organism evidence="8 9">
    <name type="scientific">Halotalea alkalilenta</name>
    <dbReference type="NCBI Taxonomy" id="376489"/>
    <lineage>
        <taxon>Bacteria</taxon>
        <taxon>Pseudomonadati</taxon>
        <taxon>Pseudomonadota</taxon>
        <taxon>Gammaproteobacteria</taxon>
        <taxon>Oceanospirillales</taxon>
        <taxon>Halomonadaceae</taxon>
        <taxon>Halotalea</taxon>
    </lineage>
</organism>
<protein>
    <recommendedName>
        <fullName evidence="5">Nitrile hydratase subunit beta</fullName>
        <shortName evidence="5">NHase</shortName>
        <ecNumber evidence="5">4.2.1.84</ecNumber>
    </recommendedName>
</protein>
<evidence type="ECO:0000256" key="5">
    <source>
        <dbReference type="PIRNR" id="PIRNR001427"/>
    </source>
</evidence>
<evidence type="ECO:0000256" key="1">
    <source>
        <dbReference type="ARBA" id="ARBA00004042"/>
    </source>
</evidence>
<dbReference type="EC" id="4.2.1.84" evidence="5"/>
<sequence>MNGIHDLGGMHGHGPVLAEVDEPYFHHQWERRAFSLFPALFVGGHFNVDEFRHAMERMEPAHYLQASYYEHWIHSFETMLLEKGVISAAELRGTAEPTRNSVAAPVLTLDMVAPVVQTGASARVDHAVDARFAVGDQIRAKNLNPTTHTRLPRYVRGKVGRIEADHGVFATPDTMAHGQGEQPQHVYSISFTALELWGEARADKVYIDLWESYLEEA</sequence>
<accession>A0A172YA66</accession>
<comment type="similarity">
    <text evidence="2 5">Belongs to the nitrile hydratase subunit beta family.</text>
</comment>
<evidence type="ECO:0000313" key="8">
    <source>
        <dbReference type="EMBL" id="ANF56104.1"/>
    </source>
</evidence>
<proteinExistence type="inferred from homology"/>
<name>A0A172YA66_9GAMM</name>
<evidence type="ECO:0000256" key="2">
    <source>
        <dbReference type="ARBA" id="ARBA00009098"/>
    </source>
</evidence>
<feature type="domain" description="Nitrile hydratase beta subunit-like N-terminal" evidence="7">
    <location>
        <begin position="1"/>
        <end position="107"/>
    </location>
</feature>
<evidence type="ECO:0000259" key="6">
    <source>
        <dbReference type="Pfam" id="PF02211"/>
    </source>
</evidence>